<dbReference type="GeneID" id="92094479"/>
<proteinExistence type="predicted"/>
<dbReference type="RefSeq" id="XP_066710526.1">
    <property type="nucleotide sequence ID" value="XM_066861416.1"/>
</dbReference>
<dbReference type="InterPro" id="IPR021842">
    <property type="entry name" value="DUF3435"/>
</dbReference>
<accession>A0ABR1TP87</accession>
<feature type="region of interest" description="Disordered" evidence="1">
    <location>
        <begin position="1"/>
        <end position="37"/>
    </location>
</feature>
<organism evidence="3 4">
    <name type="scientific">Apiospora phragmitis</name>
    <dbReference type="NCBI Taxonomy" id="2905665"/>
    <lineage>
        <taxon>Eukaryota</taxon>
        <taxon>Fungi</taxon>
        <taxon>Dikarya</taxon>
        <taxon>Ascomycota</taxon>
        <taxon>Pezizomycotina</taxon>
        <taxon>Sordariomycetes</taxon>
        <taxon>Xylariomycetidae</taxon>
        <taxon>Amphisphaeriales</taxon>
        <taxon>Apiosporaceae</taxon>
        <taxon>Apiospora</taxon>
    </lineage>
</organism>
<evidence type="ECO:0000256" key="1">
    <source>
        <dbReference type="SAM" id="MobiDB-lite"/>
    </source>
</evidence>
<feature type="domain" description="C2H2-type" evidence="2">
    <location>
        <begin position="735"/>
        <end position="756"/>
    </location>
</feature>
<comment type="caution">
    <text evidence="3">The sequence shown here is derived from an EMBL/GenBank/DDBJ whole genome shotgun (WGS) entry which is preliminary data.</text>
</comment>
<feature type="compositionally biased region" description="Acidic residues" evidence="1">
    <location>
        <begin position="10"/>
        <end position="32"/>
    </location>
</feature>
<name>A0ABR1TP87_9PEZI</name>
<feature type="region of interest" description="Disordered" evidence="1">
    <location>
        <begin position="582"/>
        <end position="602"/>
    </location>
</feature>
<gene>
    <name evidence="3" type="ORF">PG994_010007</name>
</gene>
<dbReference type="InterPro" id="IPR013087">
    <property type="entry name" value="Znf_C2H2_type"/>
</dbReference>
<reference evidence="3 4" key="1">
    <citation type="submission" date="2023-01" db="EMBL/GenBank/DDBJ databases">
        <title>Analysis of 21 Apiospora genomes using comparative genomics revels a genus with tremendous synthesis potential of carbohydrate active enzymes and secondary metabolites.</title>
        <authorList>
            <person name="Sorensen T."/>
        </authorList>
    </citation>
    <scope>NUCLEOTIDE SEQUENCE [LARGE SCALE GENOMIC DNA]</scope>
    <source>
        <strain evidence="3 4">CBS 135458</strain>
    </source>
</reference>
<dbReference type="Pfam" id="PF11917">
    <property type="entry name" value="DUF3435"/>
    <property type="match status" value="1"/>
</dbReference>
<protein>
    <submittedName>
        <fullName evidence="3">C2H2 finger domain-containing protein</fullName>
    </submittedName>
</protein>
<evidence type="ECO:0000313" key="4">
    <source>
        <dbReference type="Proteomes" id="UP001480595"/>
    </source>
</evidence>
<feature type="region of interest" description="Disordered" evidence="1">
    <location>
        <begin position="644"/>
        <end position="663"/>
    </location>
</feature>
<dbReference type="Proteomes" id="UP001480595">
    <property type="component" value="Unassembled WGS sequence"/>
</dbReference>
<dbReference type="PANTHER" id="PTHR37535:SF2">
    <property type="entry name" value="FINGER DOMAIN PROTEIN, PUTATIVE (AFU_ORTHOLOGUE AFUA_6G09300)-RELATED"/>
    <property type="match status" value="1"/>
</dbReference>
<dbReference type="EMBL" id="JAQQWL010000011">
    <property type="protein sequence ID" value="KAK8048277.1"/>
    <property type="molecule type" value="Genomic_DNA"/>
</dbReference>
<evidence type="ECO:0000259" key="2">
    <source>
        <dbReference type="PROSITE" id="PS00028"/>
    </source>
</evidence>
<evidence type="ECO:0000313" key="3">
    <source>
        <dbReference type="EMBL" id="KAK8048277.1"/>
    </source>
</evidence>
<sequence>MPRLQRSYTDSDDSDASFSPDDDEVFDGDDSDNDAHSAATSVKDFNLAGIDDLDADDADDADAEIDVEDQIQLFGGNLHPPAYYIQSMEVFNQDDYESEDYKKGTTRLINSVEEQWFRCATCCLLLVPWANEVCARFCKVVKHPDSYQPISICLLYKFFEWRLNQKFTPDARRLRGIKKRSSLGTYWKVFRLAYERAVEEKIEPKLNRCMHKVLRALSKKFALSNERRPNRCMTVDQLEGQIETTLSTTKKSFKLGEMRIYAVLFLLLLAPAGARPTSILRLRFSHLLIVLERDPEGGPHNTLVKFTLAFTKSYLGEKAVNTYPLPETLSASSLFLNTHVFLLGILFRHRAFLAPTLTSPHDLKTLNIHPGETELLLPLRKELDDVYVFRRAVQSLMGYVISDNEAISYGMIAAWTRRCGELLGLAYETIPYNLRYNAANAWTTSIDISEDLRNLAMDHANSVPVRRHYLGREIDRDIGSIVRGTKPQHALVKQSCSVGHSMSKRRPVDLTTEQSASIATHPRIQSLTRELQKLPRGSEKYQSTVRVLRKDKLRLRKELKQQIRQAWTVKQAVEDIERQLQGRGFAPSPSDPVTTSPQRPAQKRLMAALTAPPATDLEGQYRRRDDAIVAVMVYCTVEEGCTVPRRNTASPKQGGPKPSPPHASLVDAAMVSVFVRNKKDRPRRCFLCVGKALSLPPEDPLVEEFIHEFYTSGDVSKHFRRKHLKNMSDNDSSDCPACDMTLDHKMHLQRHAFDTHGTVS</sequence>
<dbReference type="PROSITE" id="PS00028">
    <property type="entry name" value="ZINC_FINGER_C2H2_1"/>
    <property type="match status" value="1"/>
</dbReference>
<dbReference type="PANTHER" id="PTHR37535">
    <property type="entry name" value="FLUG DOMAIN PROTEIN"/>
    <property type="match status" value="1"/>
</dbReference>
<keyword evidence="4" id="KW-1185">Reference proteome</keyword>